<feature type="domain" description="D-isomer specific 2-hydroxyacid dehydrogenase catalytic" evidence="6">
    <location>
        <begin position="6"/>
        <end position="310"/>
    </location>
</feature>
<accession>A0A0R1RR31</accession>
<dbReference type="Pfam" id="PF02826">
    <property type="entry name" value="2-Hacid_dh_C"/>
    <property type="match status" value="1"/>
</dbReference>
<evidence type="ECO:0000256" key="1">
    <source>
        <dbReference type="ARBA" id="ARBA00005854"/>
    </source>
</evidence>
<dbReference type="GO" id="GO:0016616">
    <property type="term" value="F:oxidoreductase activity, acting on the CH-OH group of donors, NAD or NADP as acceptor"/>
    <property type="evidence" value="ECO:0007669"/>
    <property type="project" value="InterPro"/>
</dbReference>
<dbReference type="CDD" id="cd12172">
    <property type="entry name" value="PGDH_like_2"/>
    <property type="match status" value="1"/>
</dbReference>
<keyword evidence="9" id="KW-1185">Reference proteome</keyword>
<evidence type="ECO:0000313" key="8">
    <source>
        <dbReference type="EMBL" id="KRL55803.1"/>
    </source>
</evidence>
<feature type="domain" description="D-isomer specific 2-hydroxyacid dehydrogenase NAD-binding" evidence="7">
    <location>
        <begin position="107"/>
        <end position="278"/>
    </location>
</feature>
<evidence type="ECO:0000259" key="6">
    <source>
        <dbReference type="Pfam" id="PF00389"/>
    </source>
</evidence>
<gene>
    <name evidence="8" type="ORF">FD35_GL002334</name>
</gene>
<dbReference type="RefSeq" id="WP_017261300.1">
    <property type="nucleotide sequence ID" value="NZ_AUAW01000008.1"/>
</dbReference>
<evidence type="ECO:0000259" key="7">
    <source>
        <dbReference type="Pfam" id="PF02826"/>
    </source>
</evidence>
<dbReference type="EMBL" id="AZFF01000006">
    <property type="protein sequence ID" value="KRL55803.1"/>
    <property type="molecule type" value="Genomic_DNA"/>
</dbReference>
<dbReference type="eggNOG" id="COG1052">
    <property type="taxonomic scope" value="Bacteria"/>
</dbReference>
<evidence type="ECO:0000256" key="3">
    <source>
        <dbReference type="ARBA" id="ARBA00023002"/>
    </source>
</evidence>
<evidence type="ECO:0000256" key="4">
    <source>
        <dbReference type="ARBA" id="ARBA00023027"/>
    </source>
</evidence>
<keyword evidence="3 5" id="KW-0560">Oxidoreductase</keyword>
<dbReference type="SUPFAM" id="SSF51735">
    <property type="entry name" value="NAD(P)-binding Rossmann-fold domains"/>
    <property type="match status" value="1"/>
</dbReference>
<dbReference type="InterPro" id="IPR006140">
    <property type="entry name" value="D-isomer_DH_NAD-bd"/>
</dbReference>
<dbReference type="PROSITE" id="PS00065">
    <property type="entry name" value="D_2_HYDROXYACID_DH_1"/>
    <property type="match status" value="1"/>
</dbReference>
<comment type="caution">
    <text evidence="8">The sequence shown here is derived from an EMBL/GenBank/DDBJ whole genome shotgun (WGS) entry which is preliminary data.</text>
</comment>
<dbReference type="SUPFAM" id="SSF52283">
    <property type="entry name" value="Formate/glycerate dehydrogenase catalytic domain-like"/>
    <property type="match status" value="1"/>
</dbReference>
<dbReference type="InterPro" id="IPR050857">
    <property type="entry name" value="D-2-hydroxyacid_DH"/>
</dbReference>
<name>A0A0R1RR31_9LACO</name>
<dbReference type="InterPro" id="IPR006139">
    <property type="entry name" value="D-isomer_2_OHA_DH_cat_dom"/>
</dbReference>
<proteinExistence type="inferred from homology"/>
<dbReference type="GO" id="GO:0051287">
    <property type="term" value="F:NAD binding"/>
    <property type="evidence" value="ECO:0007669"/>
    <property type="project" value="InterPro"/>
</dbReference>
<dbReference type="InterPro" id="IPR029752">
    <property type="entry name" value="D-isomer_DH_CS1"/>
</dbReference>
<dbReference type="AlphaFoldDB" id="A0A0R1RR31"/>
<dbReference type="Proteomes" id="UP000051999">
    <property type="component" value="Unassembled WGS sequence"/>
</dbReference>
<evidence type="ECO:0000256" key="2">
    <source>
        <dbReference type="ARBA" id="ARBA00022605"/>
    </source>
</evidence>
<dbReference type="STRING" id="1114972.FD35_GL002334"/>
<comment type="similarity">
    <text evidence="1 5">Belongs to the D-isomer specific 2-hydroxyacid dehydrogenase family.</text>
</comment>
<dbReference type="Pfam" id="PF00389">
    <property type="entry name" value="2-Hacid_dh"/>
    <property type="match status" value="1"/>
</dbReference>
<sequence length="313" mass="34548">MTKQVVVPENWQQSGKDYLTEHGMSLIEVPNEHADTLRQLGDRVDGIVYMLDPFTEDLYPALPNLKVIARHGVGYDNIDPQVATKHGVYVTITPQANASTVAETTLADILAVSKNLFQDSQHMRHGDFNYPQTHRGFDLEGKTLGIFGFGRIGQLVAQKASALGMTILYTNPHPRKTMFAKQVNFDELLQKSDIVTLHAAVTSDTRKIMNREAFAKMKPGSALINLGRGALVDETALIDALDSKRLRAAALDVFDEEPLPLSSPLYQFDNILLTPHIASNTTESMNRMAIGAASEVVRVLNGKQPQWAVNTLQ</sequence>
<dbReference type="OrthoDB" id="9805416at2"/>
<dbReference type="GO" id="GO:0008652">
    <property type="term" value="P:amino acid biosynthetic process"/>
    <property type="evidence" value="ECO:0007669"/>
    <property type="project" value="UniProtKB-KW"/>
</dbReference>
<reference evidence="8 9" key="1">
    <citation type="journal article" date="2015" name="Genome Announc.">
        <title>Expanding the biotechnology potential of lactobacilli through comparative genomics of 213 strains and associated genera.</title>
        <authorList>
            <person name="Sun Z."/>
            <person name="Harris H.M."/>
            <person name="McCann A."/>
            <person name="Guo C."/>
            <person name="Argimon S."/>
            <person name="Zhang W."/>
            <person name="Yang X."/>
            <person name="Jeffery I.B."/>
            <person name="Cooney J.C."/>
            <person name="Kagawa T.F."/>
            <person name="Liu W."/>
            <person name="Song Y."/>
            <person name="Salvetti E."/>
            <person name="Wrobel A."/>
            <person name="Rasinkangas P."/>
            <person name="Parkhill J."/>
            <person name="Rea M.C."/>
            <person name="O'Sullivan O."/>
            <person name="Ritari J."/>
            <person name="Douillard F.P."/>
            <person name="Paul Ross R."/>
            <person name="Yang R."/>
            <person name="Briner A.E."/>
            <person name="Felis G.E."/>
            <person name="de Vos W.M."/>
            <person name="Barrangou R."/>
            <person name="Klaenhammer T.R."/>
            <person name="Caufield P.W."/>
            <person name="Cui Y."/>
            <person name="Zhang H."/>
            <person name="O'Toole P.W."/>
        </authorList>
    </citation>
    <scope>NUCLEOTIDE SEQUENCE [LARGE SCALE GENOMIC DNA]</scope>
    <source>
        <strain evidence="8 9">DSM 15814</strain>
    </source>
</reference>
<evidence type="ECO:0000256" key="5">
    <source>
        <dbReference type="RuleBase" id="RU003719"/>
    </source>
</evidence>
<dbReference type="FunFam" id="3.40.50.720:FF:000203">
    <property type="entry name" value="D-3-phosphoglycerate dehydrogenase (SerA)"/>
    <property type="match status" value="1"/>
</dbReference>
<dbReference type="PATRIC" id="fig|1114972.6.peg.2397"/>
<keyword evidence="2" id="KW-0028">Amino-acid biosynthesis</keyword>
<organism evidence="8 9">
    <name type="scientific">Furfurilactobacillus rossiae DSM 15814</name>
    <dbReference type="NCBI Taxonomy" id="1114972"/>
    <lineage>
        <taxon>Bacteria</taxon>
        <taxon>Bacillati</taxon>
        <taxon>Bacillota</taxon>
        <taxon>Bacilli</taxon>
        <taxon>Lactobacillales</taxon>
        <taxon>Lactobacillaceae</taxon>
        <taxon>Furfurilactobacillus</taxon>
    </lineage>
</organism>
<dbReference type="Gene3D" id="3.40.50.720">
    <property type="entry name" value="NAD(P)-binding Rossmann-like Domain"/>
    <property type="match status" value="2"/>
</dbReference>
<dbReference type="InterPro" id="IPR036291">
    <property type="entry name" value="NAD(P)-bd_dom_sf"/>
</dbReference>
<dbReference type="PANTHER" id="PTHR42789:SF1">
    <property type="entry name" value="D-ISOMER SPECIFIC 2-HYDROXYACID DEHYDROGENASE FAMILY PROTEIN (AFU_ORTHOLOGUE AFUA_6G10090)"/>
    <property type="match status" value="1"/>
</dbReference>
<evidence type="ECO:0000313" key="9">
    <source>
        <dbReference type="Proteomes" id="UP000051999"/>
    </source>
</evidence>
<keyword evidence="4" id="KW-0520">NAD</keyword>
<dbReference type="PANTHER" id="PTHR42789">
    <property type="entry name" value="D-ISOMER SPECIFIC 2-HYDROXYACID DEHYDROGENASE FAMILY PROTEIN (AFU_ORTHOLOGUE AFUA_6G10090)"/>
    <property type="match status" value="1"/>
</dbReference>
<protein>
    <submittedName>
        <fullName evidence="8">D-3-phosphoglycerate dehydrogenase</fullName>
    </submittedName>
</protein>